<protein>
    <recommendedName>
        <fullName evidence="3">FAD synthase</fullName>
        <ecNumber evidence="3">2.7.7.2</ecNumber>
    </recommendedName>
    <alternativeName>
        <fullName evidence="11">FAD pyrophosphorylase</fullName>
    </alternativeName>
    <alternativeName>
        <fullName evidence="12">FMN adenylyltransferase</fullName>
    </alternativeName>
</protein>
<dbReference type="Gene3D" id="3.40.50.620">
    <property type="entry name" value="HUPs"/>
    <property type="match status" value="1"/>
</dbReference>
<dbReference type="EC" id="2.7.7.2" evidence="3"/>
<keyword evidence="9" id="KW-0274">FAD</keyword>
<dbReference type="OrthoDB" id="270728at2759"/>
<dbReference type="Gene3D" id="3.40.980.10">
    <property type="entry name" value="MoaB/Mog-like domain"/>
    <property type="match status" value="1"/>
</dbReference>
<dbReference type="CDD" id="cd00885">
    <property type="entry name" value="cinA"/>
    <property type="match status" value="1"/>
</dbReference>
<evidence type="ECO:0000256" key="10">
    <source>
        <dbReference type="ARBA" id="ARBA00022840"/>
    </source>
</evidence>
<gene>
    <name evidence="16 17" type="primary">LOC107218683</name>
</gene>
<organism evidence="15 16">
    <name type="scientific">Neodiprion lecontei</name>
    <name type="common">Redheaded pine sawfly</name>
    <dbReference type="NCBI Taxonomy" id="441921"/>
    <lineage>
        <taxon>Eukaryota</taxon>
        <taxon>Metazoa</taxon>
        <taxon>Ecdysozoa</taxon>
        <taxon>Arthropoda</taxon>
        <taxon>Hexapoda</taxon>
        <taxon>Insecta</taxon>
        <taxon>Pterygota</taxon>
        <taxon>Neoptera</taxon>
        <taxon>Endopterygota</taxon>
        <taxon>Hymenoptera</taxon>
        <taxon>Tenthredinoidea</taxon>
        <taxon>Diprionidae</taxon>
        <taxon>Diprioninae</taxon>
        <taxon>Neodiprion</taxon>
    </lineage>
</organism>
<dbReference type="KEGG" id="nlo:107218683"/>
<dbReference type="RefSeq" id="XP_015512121.1">
    <property type="nucleotide sequence ID" value="XM_015656635.1"/>
</dbReference>
<dbReference type="SMART" id="SM00852">
    <property type="entry name" value="MoCF_biosynth"/>
    <property type="match status" value="1"/>
</dbReference>
<dbReference type="SUPFAM" id="SSF52402">
    <property type="entry name" value="Adenine nucleotide alpha hydrolases-like"/>
    <property type="match status" value="1"/>
</dbReference>
<dbReference type="AlphaFoldDB" id="A0A6J0BCT7"/>
<dbReference type="Proteomes" id="UP000829291">
    <property type="component" value="Chromosome 4"/>
</dbReference>
<keyword evidence="6" id="KW-0808">Transferase</keyword>
<dbReference type="GeneID" id="107218683"/>
<dbReference type="GO" id="GO:0005524">
    <property type="term" value="F:ATP binding"/>
    <property type="evidence" value="ECO:0007669"/>
    <property type="project" value="UniProtKB-KW"/>
</dbReference>
<dbReference type="GO" id="GO:0006747">
    <property type="term" value="P:FAD biosynthetic process"/>
    <property type="evidence" value="ECO:0007669"/>
    <property type="project" value="TreeGrafter"/>
</dbReference>
<dbReference type="SUPFAM" id="SSF53218">
    <property type="entry name" value="Molybdenum cofactor biosynthesis proteins"/>
    <property type="match status" value="1"/>
</dbReference>
<evidence type="ECO:0000259" key="14">
    <source>
        <dbReference type="SMART" id="SM00852"/>
    </source>
</evidence>
<keyword evidence="8" id="KW-0547">Nucleotide-binding</keyword>
<dbReference type="InterPro" id="IPR002500">
    <property type="entry name" value="PAPS_reduct_dom"/>
</dbReference>
<sequence>MATACRNILRGHSIMNLNRYSQVLAAKYGHLSENPTAGIIIIGDEILKAQVKDTNSNYICRLLYNCGVKVKKISVVSDEVDRIAEEMVNFSEKYTYVITSGGIGPTHDDVTFEALAKAFNDSLHHHPKLVEVVKTFSSSQDISSPGYKLAYIPMSASLTFGKSQETGEKLFYPCVSVKNVHVFPGSPIFLHKSFGNVYKELFATGRNFVTKEIYLGVREELFADALSAVSKEFSNVTFGSYPTSNHSYYHARVTVESSSEDDTNKAVARFRDLAPENAIVNYDNDPLTDALRKFKAFVAVDKQGPIYEATLTTLKEIYSNPSNVAVCFDGSIESTVLLHLVHVNNLLGAKAKLQAVHLKLENPVADVDEFIKETVVRYDVNLHHLDGSAKAAIENLAVLRPEIETLLLGLKGDKLEGGLWHEFAKSGSIGQIRLISPLTKWSYKDVWNFARSLSLPYCKLYDRGYTSLGSQTDTEPNPNLLKGKIGKQMVYHPAHMLADVKLERAGRIPQDHPEL</sequence>
<evidence type="ECO:0000256" key="3">
    <source>
        <dbReference type="ARBA" id="ARBA00012393"/>
    </source>
</evidence>
<reference evidence="16" key="1">
    <citation type="submission" date="2025-04" db="UniProtKB">
        <authorList>
            <consortium name="RefSeq"/>
        </authorList>
    </citation>
    <scope>IDENTIFICATION</scope>
    <source>
        <tissue evidence="17">Thorax and Abdomen</tissue>
        <tissue evidence="16">Whole body</tissue>
    </source>
</reference>
<dbReference type="RefSeq" id="XP_046594719.1">
    <property type="nucleotide sequence ID" value="XM_046738763.1"/>
</dbReference>
<evidence type="ECO:0000256" key="12">
    <source>
        <dbReference type="ARBA" id="ARBA00031871"/>
    </source>
</evidence>
<name>A0A6J0BCT7_NEOLC</name>
<comment type="similarity">
    <text evidence="2">In the N-terminal section; belongs to the MoaB/Mog family.</text>
</comment>
<dbReference type="InterPro" id="IPR036425">
    <property type="entry name" value="MoaB/Mog-like_dom_sf"/>
</dbReference>
<evidence type="ECO:0000313" key="15">
    <source>
        <dbReference type="Proteomes" id="UP000829291"/>
    </source>
</evidence>
<evidence type="ECO:0000256" key="13">
    <source>
        <dbReference type="ARBA" id="ARBA00049494"/>
    </source>
</evidence>
<evidence type="ECO:0000256" key="9">
    <source>
        <dbReference type="ARBA" id="ARBA00022827"/>
    </source>
</evidence>
<evidence type="ECO:0000256" key="11">
    <source>
        <dbReference type="ARBA" id="ARBA00031145"/>
    </source>
</evidence>
<comment type="catalytic activity">
    <reaction evidence="13">
        <text>FMN + ATP + H(+) = FAD + diphosphate</text>
        <dbReference type="Rhea" id="RHEA:17237"/>
        <dbReference type="ChEBI" id="CHEBI:15378"/>
        <dbReference type="ChEBI" id="CHEBI:30616"/>
        <dbReference type="ChEBI" id="CHEBI:33019"/>
        <dbReference type="ChEBI" id="CHEBI:57692"/>
        <dbReference type="ChEBI" id="CHEBI:58210"/>
        <dbReference type="EC" id="2.7.7.2"/>
    </reaction>
</comment>
<keyword evidence="15" id="KW-1185">Reference proteome</keyword>
<dbReference type="Pfam" id="PF00994">
    <property type="entry name" value="MoCF_biosynth"/>
    <property type="match status" value="1"/>
</dbReference>
<keyword evidence="10" id="KW-0067">ATP-binding</keyword>
<feature type="domain" description="MoaB/Mog" evidence="14">
    <location>
        <begin position="38"/>
        <end position="205"/>
    </location>
</feature>
<evidence type="ECO:0000256" key="2">
    <source>
        <dbReference type="ARBA" id="ARBA00007589"/>
    </source>
</evidence>
<evidence type="ECO:0000256" key="5">
    <source>
        <dbReference type="ARBA" id="ARBA00022643"/>
    </source>
</evidence>
<evidence type="ECO:0000313" key="16">
    <source>
        <dbReference type="RefSeq" id="XP_015512121.1"/>
    </source>
</evidence>
<dbReference type="InterPro" id="IPR001453">
    <property type="entry name" value="MoaB/Mog_dom"/>
</dbReference>
<dbReference type="Pfam" id="PF01507">
    <property type="entry name" value="PAPS_reduct"/>
    <property type="match status" value="1"/>
</dbReference>
<evidence type="ECO:0000256" key="4">
    <source>
        <dbReference type="ARBA" id="ARBA00022630"/>
    </source>
</evidence>
<dbReference type="GO" id="GO:0003919">
    <property type="term" value="F:FMN adenylyltransferase activity"/>
    <property type="evidence" value="ECO:0007669"/>
    <property type="project" value="UniProtKB-EC"/>
</dbReference>
<evidence type="ECO:0000256" key="7">
    <source>
        <dbReference type="ARBA" id="ARBA00022695"/>
    </source>
</evidence>
<evidence type="ECO:0000256" key="6">
    <source>
        <dbReference type="ARBA" id="ARBA00022679"/>
    </source>
</evidence>
<dbReference type="InParanoid" id="A0A6J0BCT7"/>
<evidence type="ECO:0000256" key="1">
    <source>
        <dbReference type="ARBA" id="ARBA00004726"/>
    </source>
</evidence>
<accession>A0A6J0BCT7</accession>
<dbReference type="PANTHER" id="PTHR23293">
    <property type="entry name" value="FAD SYNTHETASE-RELATED FMN ADENYLYLTRANSFERASE"/>
    <property type="match status" value="1"/>
</dbReference>
<dbReference type="Pfam" id="PF24102">
    <property type="entry name" value="FLAD1_M"/>
    <property type="match status" value="1"/>
</dbReference>
<evidence type="ECO:0000313" key="17">
    <source>
        <dbReference type="RefSeq" id="XP_046594719.1"/>
    </source>
</evidence>
<comment type="pathway">
    <text evidence="1">Cofactor biosynthesis; FAD biosynthesis; FAD from FMN: step 1/1.</text>
</comment>
<evidence type="ECO:0000256" key="8">
    <source>
        <dbReference type="ARBA" id="ARBA00022741"/>
    </source>
</evidence>
<keyword evidence="5" id="KW-0288">FMN</keyword>
<keyword evidence="7" id="KW-0548">Nucleotidyltransferase</keyword>
<dbReference type="PANTHER" id="PTHR23293:SF9">
    <property type="entry name" value="FAD SYNTHASE"/>
    <property type="match status" value="1"/>
</dbReference>
<dbReference type="InterPro" id="IPR014729">
    <property type="entry name" value="Rossmann-like_a/b/a_fold"/>
</dbReference>
<dbReference type="InterPro" id="IPR056596">
    <property type="entry name" value="FLAD1_M"/>
</dbReference>
<keyword evidence="4" id="KW-0285">Flavoprotein</keyword>
<dbReference type="FunCoup" id="A0A6J0BCT7">
    <property type="interactions" value="153"/>
</dbReference>
<proteinExistence type="inferred from homology"/>